<organism evidence="1 2">
    <name type="scientific">Cylicocyclus nassatus</name>
    <name type="common">Nematode worm</name>
    <dbReference type="NCBI Taxonomy" id="53992"/>
    <lineage>
        <taxon>Eukaryota</taxon>
        <taxon>Metazoa</taxon>
        <taxon>Ecdysozoa</taxon>
        <taxon>Nematoda</taxon>
        <taxon>Chromadorea</taxon>
        <taxon>Rhabditida</taxon>
        <taxon>Rhabditina</taxon>
        <taxon>Rhabditomorpha</taxon>
        <taxon>Strongyloidea</taxon>
        <taxon>Strongylidae</taxon>
        <taxon>Cylicocyclus</taxon>
    </lineage>
</organism>
<comment type="caution">
    <text evidence="1">The sequence shown here is derived from an EMBL/GenBank/DDBJ whole genome shotgun (WGS) entry which is preliminary data.</text>
</comment>
<keyword evidence="2" id="KW-1185">Reference proteome</keyword>
<accession>A0AA36GJH7</accession>
<dbReference type="EMBL" id="CATQJL010000040">
    <property type="protein sequence ID" value="CAJ0592252.1"/>
    <property type="molecule type" value="Genomic_DNA"/>
</dbReference>
<name>A0AA36GJH7_CYLNA</name>
<dbReference type="AlphaFoldDB" id="A0AA36GJH7"/>
<dbReference type="Proteomes" id="UP001176961">
    <property type="component" value="Unassembled WGS sequence"/>
</dbReference>
<evidence type="ECO:0000313" key="1">
    <source>
        <dbReference type="EMBL" id="CAJ0592252.1"/>
    </source>
</evidence>
<reference evidence="1" key="1">
    <citation type="submission" date="2023-07" db="EMBL/GenBank/DDBJ databases">
        <authorList>
            <consortium name="CYATHOMIX"/>
        </authorList>
    </citation>
    <scope>NUCLEOTIDE SEQUENCE</scope>
    <source>
        <strain evidence="1">N/A</strain>
    </source>
</reference>
<protein>
    <submittedName>
        <fullName evidence="1">Uncharacterized protein</fullName>
    </submittedName>
</protein>
<gene>
    <name evidence="1" type="ORF">CYNAS_LOCUS4235</name>
</gene>
<proteinExistence type="predicted"/>
<sequence>MTILLATFTYGGDEEIAKYNTVAVGTLREAYPEHKIVHYLIDDANNPFKEPFKDEGDTHYIQSNFDRNGNLNGVSSLIGITQELDNLAQTTGADWIIKLDSDSIVMSLDFLNSEYDYIGSNDYNEPKFYARGWCATYKPQVIHEKSKKTNSILKTTILVATFTQGEDEETAKFGAKAIQTLREIYPEHKIVHYLIDDANNPFKKPFKDEGDTHYIQTSFPRHGMYFNKETFAGKIATIKTLADETKADWIINAEADVILMRLDFLNPRFDYIGSKGEEENGIEYVWGKCCAFKPWIVHKIWEKISETENFDKLDEEIALLTAKSVDELRKLYPHYKIFHYIIVDENHPFKEKYEDTEETFFFSSNFKRNGNLCGISAFEGVVHHMYRVEKMSNADWVIKMDSDTVILSLDTLNSGYDFMGTTMCEEQKWCGGACLIFTGDAIKAIGKLVENRGVKYEQFLNLARAEGYPSLTTR</sequence>
<evidence type="ECO:0000313" key="2">
    <source>
        <dbReference type="Proteomes" id="UP001176961"/>
    </source>
</evidence>